<dbReference type="Proteomes" id="UP000284051">
    <property type="component" value="Unassembled WGS sequence"/>
</dbReference>
<evidence type="ECO:0000256" key="4">
    <source>
        <dbReference type="HAMAP-Rule" id="MF_00171"/>
    </source>
</evidence>
<accession>A0A173VT69</accession>
<dbReference type="Proteomes" id="UP000479531">
    <property type="component" value="Unassembled WGS sequence"/>
</dbReference>
<protein>
    <recommendedName>
        <fullName evidence="4">tRNA pseudouridine synthase A</fullName>
        <ecNumber evidence="4">5.4.99.12</ecNumber>
    </recommendedName>
    <alternativeName>
        <fullName evidence="4">tRNA pseudouridine(38-40) synthase</fullName>
    </alternativeName>
    <alternativeName>
        <fullName evidence="4">tRNA pseudouridylate synthase I</fullName>
    </alternativeName>
    <alternativeName>
        <fullName evidence="4">tRNA-uridine isomerase I</fullName>
    </alternativeName>
</protein>
<evidence type="ECO:0000256" key="2">
    <source>
        <dbReference type="ARBA" id="ARBA00022694"/>
    </source>
</evidence>
<reference evidence="10 19" key="3">
    <citation type="journal article" date="2019" name="Nat. Med.">
        <title>A library of human gut bacterial isolates paired with longitudinal multiomics data enables mechanistic microbiome research.</title>
        <authorList>
            <person name="Poyet M."/>
            <person name="Groussin M."/>
            <person name="Gibbons S.M."/>
            <person name="Avila-Pacheco J."/>
            <person name="Jiang X."/>
            <person name="Kearney S.M."/>
            <person name="Perrotta A.R."/>
            <person name="Berdy B."/>
            <person name="Zhao S."/>
            <person name="Lieberman T.D."/>
            <person name="Swanson P.K."/>
            <person name="Smith M."/>
            <person name="Roesemann S."/>
            <person name="Alexander J.E."/>
            <person name="Rich S.A."/>
            <person name="Livny J."/>
            <person name="Vlamakis H."/>
            <person name="Clish C."/>
            <person name="Bullock K."/>
            <person name="Deik A."/>
            <person name="Scott J."/>
            <person name="Pierce K.A."/>
            <person name="Xavier R.J."/>
            <person name="Alm E.J."/>
        </authorList>
    </citation>
    <scope>NUCLEOTIDE SEQUENCE [LARGE SCALE GENOMIC DNA]</scope>
    <source>
        <strain evidence="10 19">BIOML-A1</strain>
    </source>
</reference>
<evidence type="ECO:0000256" key="5">
    <source>
        <dbReference type="PIRSR" id="PIRSR001430-1"/>
    </source>
</evidence>
<evidence type="ECO:0000256" key="3">
    <source>
        <dbReference type="ARBA" id="ARBA00023235"/>
    </source>
</evidence>
<dbReference type="CDD" id="cd02570">
    <property type="entry name" value="PseudoU_synth_EcTruA"/>
    <property type="match status" value="1"/>
</dbReference>
<feature type="domain" description="Pseudouridine synthase I TruA alpha/beta" evidence="8">
    <location>
        <begin position="143"/>
        <end position="244"/>
    </location>
</feature>
<evidence type="ECO:0000313" key="9">
    <source>
        <dbReference type="EMBL" id="CUN30254.1"/>
    </source>
</evidence>
<reference evidence="11 20" key="4">
    <citation type="submission" date="2019-10" db="EMBL/GenBank/DDBJ databases">
        <title>Roseburia spp. ameliorate alcoholic fatty liver via restoration of gut barrier function.</title>
        <authorList>
            <person name="Seo B."/>
            <person name="Ko G."/>
        </authorList>
    </citation>
    <scope>NUCLEOTIDE SEQUENCE [LARGE SCALE GENOMIC DNA]</scope>
    <source>
        <strain evidence="11 20">SNUG30017</strain>
    </source>
</reference>
<dbReference type="Gene3D" id="3.30.70.580">
    <property type="entry name" value="Pseudouridine synthase I, catalytic domain, N-terminal subdomain"/>
    <property type="match status" value="1"/>
</dbReference>
<dbReference type="EMBL" id="QRQN01000030">
    <property type="protein sequence ID" value="RHN03842.1"/>
    <property type="molecule type" value="Genomic_DNA"/>
</dbReference>
<evidence type="ECO:0000313" key="20">
    <source>
        <dbReference type="Proteomes" id="UP000479531"/>
    </source>
</evidence>
<keyword evidence="3 4" id="KW-0413">Isomerase</keyword>
<gene>
    <name evidence="9" type="primary">truA_2</name>
    <name evidence="4 10" type="synonym">truA</name>
    <name evidence="13" type="ORF">DW264_08325</name>
    <name evidence="12" type="ORF">DW927_12845</name>
    <name evidence="14" type="ORF">DWZ31_17600</name>
    <name evidence="9" type="ORF">ERS852572_03473</name>
    <name evidence="11" type="ORF">GCK47_06230</name>
    <name evidence="10" type="ORF">GMD50_06850</name>
</gene>
<dbReference type="HAMAP" id="MF_00171">
    <property type="entry name" value="TruA"/>
    <property type="match status" value="1"/>
</dbReference>
<dbReference type="PANTHER" id="PTHR11142">
    <property type="entry name" value="PSEUDOURIDYLATE SYNTHASE"/>
    <property type="match status" value="1"/>
</dbReference>
<dbReference type="EMBL" id="QSFP01000014">
    <property type="protein sequence ID" value="RHA66055.1"/>
    <property type="molecule type" value="Genomic_DNA"/>
</dbReference>
<dbReference type="GeneID" id="61432353"/>
<dbReference type="EMBL" id="WNAJ01000006">
    <property type="protein sequence ID" value="MTR84780.1"/>
    <property type="molecule type" value="Genomic_DNA"/>
</dbReference>
<dbReference type="Proteomes" id="UP000095350">
    <property type="component" value="Unassembled WGS sequence"/>
</dbReference>
<dbReference type="SUPFAM" id="SSF55120">
    <property type="entry name" value="Pseudouridine synthase"/>
    <property type="match status" value="1"/>
</dbReference>
<dbReference type="InterPro" id="IPR020097">
    <property type="entry name" value="PsdUridine_synth_TruA_a/b_dom"/>
</dbReference>
<comment type="similarity">
    <text evidence="1 4 7">Belongs to the tRNA pseudouridine synthase TruA family.</text>
</comment>
<name>A0A173VT69_9FIRM</name>
<feature type="domain" description="Pseudouridine synthase I TruA alpha/beta" evidence="8">
    <location>
        <begin position="8"/>
        <end position="103"/>
    </location>
</feature>
<feature type="active site" description="Nucleophile" evidence="4 5">
    <location>
        <position position="52"/>
    </location>
</feature>
<dbReference type="EMBL" id="QRID01000006">
    <property type="protein sequence ID" value="RHG29098.1"/>
    <property type="molecule type" value="Genomic_DNA"/>
</dbReference>
<dbReference type="InterPro" id="IPR020095">
    <property type="entry name" value="PsdUridine_synth_TruA_C"/>
</dbReference>
<evidence type="ECO:0000313" key="18">
    <source>
        <dbReference type="Proteomes" id="UP000284465"/>
    </source>
</evidence>
<evidence type="ECO:0000256" key="7">
    <source>
        <dbReference type="RuleBase" id="RU003792"/>
    </source>
</evidence>
<dbReference type="Pfam" id="PF01416">
    <property type="entry name" value="PseudoU_synth_1"/>
    <property type="match status" value="2"/>
</dbReference>
<dbReference type="RefSeq" id="WP_006855623.1">
    <property type="nucleotide sequence ID" value="NZ_CABIYH010000037.1"/>
</dbReference>
<dbReference type="Proteomes" id="UP000478483">
    <property type="component" value="Unassembled WGS sequence"/>
</dbReference>
<comment type="function">
    <text evidence="4">Formation of pseudouridine at positions 38, 39 and 40 in the anticodon stem and loop of transfer RNAs.</text>
</comment>
<evidence type="ECO:0000259" key="8">
    <source>
        <dbReference type="Pfam" id="PF01416"/>
    </source>
</evidence>
<dbReference type="EMBL" id="CYXZ01000037">
    <property type="protein sequence ID" value="CUN30254.1"/>
    <property type="molecule type" value="Genomic_DNA"/>
</dbReference>
<evidence type="ECO:0000313" key="16">
    <source>
        <dbReference type="Proteomes" id="UP000283586"/>
    </source>
</evidence>
<evidence type="ECO:0000313" key="19">
    <source>
        <dbReference type="Proteomes" id="UP000478483"/>
    </source>
</evidence>
<dbReference type="InterPro" id="IPR020103">
    <property type="entry name" value="PsdUridine_synth_cat_dom_sf"/>
</dbReference>
<evidence type="ECO:0000256" key="1">
    <source>
        <dbReference type="ARBA" id="ARBA00009375"/>
    </source>
</evidence>
<keyword evidence="2 4" id="KW-0819">tRNA processing</keyword>
<evidence type="ECO:0000313" key="13">
    <source>
        <dbReference type="EMBL" id="RHG29098.1"/>
    </source>
</evidence>
<dbReference type="EMBL" id="WGGT01000005">
    <property type="protein sequence ID" value="MVQ45305.1"/>
    <property type="molecule type" value="Genomic_DNA"/>
</dbReference>
<comment type="caution">
    <text evidence="4">Lacks conserved residue(s) required for the propagation of feature annotation.</text>
</comment>
<sequence length="251" mass="29021">MANYKMILQYDGTRYRGWQVLPAELTIQGKLQDVLSKMAGYQVEVTGSGRTDAGVHAKGQTANFHLREEWDEDKILFYLNQYLPEDIAVCEVKRVDERFHSRYQAVEKTYLYRIHTGKIPEVFERRYVYDYTEPLDVNRMRKAAEYLCGTHDFKSFCGNKKMKKSTVRTISRIQIKELPGEIQIYYTGNGFLQNMVRILTGTLIEIGDGRRTPEDVSEILEAKNRERAGYTAPACGLTLLEVIYGKMVCNK</sequence>
<proteinExistence type="inferred from homology"/>
<dbReference type="NCBIfam" id="TIGR00071">
    <property type="entry name" value="hisT_truA"/>
    <property type="match status" value="1"/>
</dbReference>
<reference evidence="9 15" key="1">
    <citation type="submission" date="2015-09" db="EMBL/GenBank/DDBJ databases">
        <authorList>
            <consortium name="Pathogen Informatics"/>
        </authorList>
    </citation>
    <scope>NUCLEOTIDE SEQUENCE [LARGE SCALE GENOMIC DNA]</scope>
    <source>
        <strain evidence="9 15">2789STDY5834960</strain>
    </source>
</reference>
<evidence type="ECO:0000313" key="12">
    <source>
        <dbReference type="EMBL" id="RHA66055.1"/>
    </source>
</evidence>
<comment type="catalytic activity">
    <reaction evidence="4 7">
        <text>uridine(38/39/40) in tRNA = pseudouridine(38/39/40) in tRNA</text>
        <dbReference type="Rhea" id="RHEA:22376"/>
        <dbReference type="Rhea" id="RHEA-COMP:10085"/>
        <dbReference type="Rhea" id="RHEA-COMP:10087"/>
        <dbReference type="ChEBI" id="CHEBI:65314"/>
        <dbReference type="ChEBI" id="CHEBI:65315"/>
        <dbReference type="EC" id="5.4.99.12"/>
    </reaction>
</comment>
<dbReference type="PIRSF" id="PIRSF001430">
    <property type="entry name" value="tRNA_psdUrid_synth"/>
    <property type="match status" value="1"/>
</dbReference>
<dbReference type="GO" id="GO:0003723">
    <property type="term" value="F:RNA binding"/>
    <property type="evidence" value="ECO:0007669"/>
    <property type="project" value="InterPro"/>
</dbReference>
<evidence type="ECO:0000313" key="17">
    <source>
        <dbReference type="Proteomes" id="UP000284051"/>
    </source>
</evidence>
<dbReference type="PaxDb" id="166486-ERS852572_03473"/>
<feature type="binding site" evidence="4 6">
    <location>
        <position position="110"/>
    </location>
    <ligand>
        <name>substrate</name>
    </ligand>
</feature>
<reference evidence="16 17" key="2">
    <citation type="submission" date="2018-08" db="EMBL/GenBank/DDBJ databases">
        <title>A genome reference for cultivated species of the human gut microbiota.</title>
        <authorList>
            <person name="Zou Y."/>
            <person name="Xue W."/>
            <person name="Luo G."/>
        </authorList>
    </citation>
    <scope>NUCLEOTIDE SEQUENCE [LARGE SCALE GENOMIC DNA]</scope>
    <source>
        <strain evidence="14 16">AF31-21AC</strain>
        <strain evidence="13 17">AM22-21LB</strain>
        <strain evidence="12 18">AM43-11</strain>
    </source>
</reference>
<dbReference type="AlphaFoldDB" id="A0A173VT69"/>
<dbReference type="OrthoDB" id="9811823at2"/>
<dbReference type="Proteomes" id="UP000283586">
    <property type="component" value="Unassembled WGS sequence"/>
</dbReference>
<dbReference type="STRING" id="166486.ERS852572_03473"/>
<dbReference type="Gene3D" id="3.30.70.660">
    <property type="entry name" value="Pseudouridine synthase I, catalytic domain, C-terminal subdomain"/>
    <property type="match status" value="1"/>
</dbReference>
<dbReference type="GO" id="GO:0160147">
    <property type="term" value="F:tRNA pseudouridine(38-40) synthase activity"/>
    <property type="evidence" value="ECO:0007669"/>
    <property type="project" value="UniProtKB-EC"/>
</dbReference>
<evidence type="ECO:0000313" key="15">
    <source>
        <dbReference type="Proteomes" id="UP000095350"/>
    </source>
</evidence>
<dbReference type="Proteomes" id="UP000284465">
    <property type="component" value="Unassembled WGS sequence"/>
</dbReference>
<organism evidence="9 15">
    <name type="scientific">Roseburia intestinalis</name>
    <dbReference type="NCBI Taxonomy" id="166486"/>
    <lineage>
        <taxon>Bacteria</taxon>
        <taxon>Bacillati</taxon>
        <taxon>Bacillota</taxon>
        <taxon>Clostridia</taxon>
        <taxon>Lachnospirales</taxon>
        <taxon>Lachnospiraceae</taxon>
        <taxon>Roseburia</taxon>
    </lineage>
</organism>
<dbReference type="PANTHER" id="PTHR11142:SF22">
    <property type="entry name" value="TRNA PSEUDOURIDINE SYNTHASE A 2"/>
    <property type="match status" value="1"/>
</dbReference>
<dbReference type="EC" id="5.4.99.12" evidence="4"/>
<dbReference type="InterPro" id="IPR020094">
    <property type="entry name" value="TruA/RsuA/RluB/E/F_N"/>
</dbReference>
<evidence type="ECO:0000256" key="6">
    <source>
        <dbReference type="PIRSR" id="PIRSR001430-2"/>
    </source>
</evidence>
<evidence type="ECO:0000313" key="11">
    <source>
        <dbReference type="EMBL" id="MVQ45305.1"/>
    </source>
</evidence>
<dbReference type="FunFam" id="3.30.70.580:FF:000001">
    <property type="entry name" value="tRNA pseudouridine synthase A"/>
    <property type="match status" value="1"/>
</dbReference>
<evidence type="ECO:0000313" key="10">
    <source>
        <dbReference type="EMBL" id="MTR84780.1"/>
    </source>
</evidence>
<comment type="subunit">
    <text evidence="4">Homodimer.</text>
</comment>
<evidence type="ECO:0000313" key="14">
    <source>
        <dbReference type="EMBL" id="RHN03842.1"/>
    </source>
</evidence>
<dbReference type="InterPro" id="IPR001406">
    <property type="entry name" value="PsdUridine_synth_TruA"/>
</dbReference>
<dbReference type="GO" id="GO:0031119">
    <property type="term" value="P:tRNA pseudouridine synthesis"/>
    <property type="evidence" value="ECO:0007669"/>
    <property type="project" value="UniProtKB-UniRule"/>
</dbReference>